<evidence type="ECO:0000313" key="2">
    <source>
        <dbReference type="EMBL" id="SFR64062.1"/>
    </source>
</evidence>
<keyword evidence="3" id="KW-1185">Reference proteome</keyword>
<gene>
    <name evidence="2" type="ORF">SAMN04488124_2994</name>
</gene>
<feature type="transmembrane region" description="Helical" evidence="1">
    <location>
        <begin position="20"/>
        <end position="41"/>
    </location>
</feature>
<keyword evidence="1" id="KW-0472">Membrane</keyword>
<reference evidence="3" key="1">
    <citation type="submission" date="2016-10" db="EMBL/GenBank/DDBJ databases">
        <authorList>
            <person name="Varghese N."/>
            <person name="Submissions S."/>
        </authorList>
    </citation>
    <scope>NUCLEOTIDE SEQUENCE [LARGE SCALE GENOMIC DNA]</scope>
    <source>
        <strain evidence="3">CGMCC 1.8711</strain>
    </source>
</reference>
<keyword evidence="1" id="KW-0812">Transmembrane</keyword>
<dbReference type="AlphaFoldDB" id="A0A1I6IBD7"/>
<evidence type="ECO:0000313" key="3">
    <source>
        <dbReference type="Proteomes" id="UP000243250"/>
    </source>
</evidence>
<accession>A0A1I6IBD7</accession>
<dbReference type="RefSeq" id="WP_089882415.1">
    <property type="nucleotide sequence ID" value="NZ_FOYS01000005.1"/>
</dbReference>
<keyword evidence="1" id="KW-1133">Transmembrane helix</keyword>
<dbReference type="EMBL" id="FOYS01000005">
    <property type="protein sequence ID" value="SFR64062.1"/>
    <property type="molecule type" value="Genomic_DNA"/>
</dbReference>
<evidence type="ECO:0000256" key="1">
    <source>
        <dbReference type="SAM" id="Phobius"/>
    </source>
</evidence>
<dbReference type="STRING" id="555875.SAMN04488124_2994"/>
<proteinExistence type="predicted"/>
<dbReference type="Proteomes" id="UP000243250">
    <property type="component" value="Unassembled WGS sequence"/>
</dbReference>
<name>A0A1I6IBD7_9EURY</name>
<protein>
    <submittedName>
        <fullName evidence="2">Uncharacterized protein</fullName>
    </submittedName>
</protein>
<organism evidence="2 3">
    <name type="scientific">Halogeometricum limi</name>
    <dbReference type="NCBI Taxonomy" id="555875"/>
    <lineage>
        <taxon>Archaea</taxon>
        <taxon>Methanobacteriati</taxon>
        <taxon>Methanobacteriota</taxon>
        <taxon>Stenosarchaea group</taxon>
        <taxon>Halobacteria</taxon>
        <taxon>Halobacteriales</taxon>
        <taxon>Haloferacaceae</taxon>
        <taxon>Halogeometricum</taxon>
    </lineage>
</organism>
<sequence>MAPWLLPLAGKLGYAGKNEPVVGGALVFFVAAAGVLYLSFVRDEMDAGPVMKIGGLLLLGMALLAFFWPMRPWPH</sequence>
<feature type="transmembrane region" description="Helical" evidence="1">
    <location>
        <begin position="53"/>
        <end position="70"/>
    </location>
</feature>